<dbReference type="PANTHER" id="PTHR30329">
    <property type="entry name" value="STATOR ELEMENT OF FLAGELLAR MOTOR COMPLEX"/>
    <property type="match status" value="1"/>
</dbReference>
<evidence type="ECO:0000313" key="6">
    <source>
        <dbReference type="EMBL" id="SFD02026.1"/>
    </source>
</evidence>
<name>A0A1I1NX81_9RHOB</name>
<accession>A0A1I1NX81</accession>
<dbReference type="PRINTS" id="PR01021">
    <property type="entry name" value="OMPADOMAIN"/>
</dbReference>
<protein>
    <submittedName>
        <fullName evidence="6">OmpA-OmpF porin, OOP family</fullName>
    </submittedName>
</protein>
<evidence type="ECO:0000256" key="3">
    <source>
        <dbReference type="ARBA" id="ARBA00023237"/>
    </source>
</evidence>
<feature type="domain" description="OmpA-like" evidence="5">
    <location>
        <begin position="215"/>
        <end position="333"/>
    </location>
</feature>
<keyword evidence="3" id="KW-0998">Cell outer membrane</keyword>
<gene>
    <name evidence="6" type="ORF">SAMN04488094_11360</name>
</gene>
<dbReference type="CDD" id="cd07185">
    <property type="entry name" value="OmpA_C-like"/>
    <property type="match status" value="1"/>
</dbReference>
<dbReference type="InterPro" id="IPR006665">
    <property type="entry name" value="OmpA-like"/>
</dbReference>
<dbReference type="Gene3D" id="3.30.1330.60">
    <property type="entry name" value="OmpA-like domain"/>
    <property type="match status" value="1"/>
</dbReference>
<dbReference type="PROSITE" id="PS51123">
    <property type="entry name" value="OMPA_2"/>
    <property type="match status" value="1"/>
</dbReference>
<keyword evidence="7" id="KW-1185">Reference proteome</keyword>
<dbReference type="PANTHER" id="PTHR30329:SF21">
    <property type="entry name" value="LIPOPROTEIN YIAD-RELATED"/>
    <property type="match status" value="1"/>
</dbReference>
<dbReference type="AlphaFoldDB" id="A0A1I1NX81"/>
<evidence type="ECO:0000313" key="7">
    <source>
        <dbReference type="Proteomes" id="UP000198728"/>
    </source>
</evidence>
<evidence type="ECO:0000256" key="2">
    <source>
        <dbReference type="ARBA" id="ARBA00023136"/>
    </source>
</evidence>
<comment type="subcellular location">
    <subcellularLocation>
        <location evidence="1">Cell outer membrane</location>
    </subcellularLocation>
</comment>
<dbReference type="InterPro" id="IPR050330">
    <property type="entry name" value="Bact_OuterMem_StrucFunc"/>
</dbReference>
<dbReference type="STRING" id="441112.SAMN04488094_11360"/>
<dbReference type="InterPro" id="IPR006664">
    <property type="entry name" value="OMP_bac"/>
</dbReference>
<dbReference type="InterPro" id="IPR036737">
    <property type="entry name" value="OmpA-like_sf"/>
</dbReference>
<dbReference type="Proteomes" id="UP000198728">
    <property type="component" value="Unassembled WGS sequence"/>
</dbReference>
<evidence type="ECO:0000259" key="5">
    <source>
        <dbReference type="PROSITE" id="PS51123"/>
    </source>
</evidence>
<dbReference type="GO" id="GO:0009279">
    <property type="term" value="C:cell outer membrane"/>
    <property type="evidence" value="ECO:0007669"/>
    <property type="project" value="UniProtKB-SubCell"/>
</dbReference>
<sequence length="333" mass="34782">MKKHPRAPRPRAARPGGLCALLPLAVSLWPTVAGAVALELPSGARQTASESEPVGRVMLPVSAWRDGDLETVAAEGAVDRTAWQIQSADLTTMQLLAPLSAQLLDAGFDVLFECEARACGGFDFRYAMHVLPEPAMHVDLGDYRYAAFRHPGDVEDYVSLLVSRSANRGFVQITQVAPTGSAETATATPGETSKADTPLRVPPAAPTTGGVVAALRSRGHTVLSDLTFGSGASTLGEGPFASLEALAAWLRENPDTRIALVGHTDATGALAGNIALSKKRAQAVRERLVTAYGLDGGKISAEGVGYLAPLANNATDAGRRSNRRVEAVLLEGG</sequence>
<organism evidence="6 7">
    <name type="scientific">Tropicimonas isoalkanivorans</name>
    <dbReference type="NCBI Taxonomy" id="441112"/>
    <lineage>
        <taxon>Bacteria</taxon>
        <taxon>Pseudomonadati</taxon>
        <taxon>Pseudomonadota</taxon>
        <taxon>Alphaproteobacteria</taxon>
        <taxon>Rhodobacterales</taxon>
        <taxon>Roseobacteraceae</taxon>
        <taxon>Tropicimonas</taxon>
    </lineage>
</organism>
<evidence type="ECO:0000256" key="1">
    <source>
        <dbReference type="ARBA" id="ARBA00004442"/>
    </source>
</evidence>
<evidence type="ECO:0000256" key="4">
    <source>
        <dbReference type="PROSITE-ProRule" id="PRU00473"/>
    </source>
</evidence>
<reference evidence="6 7" key="1">
    <citation type="submission" date="2016-10" db="EMBL/GenBank/DDBJ databases">
        <authorList>
            <person name="de Groot N.N."/>
        </authorList>
    </citation>
    <scope>NUCLEOTIDE SEQUENCE [LARGE SCALE GENOMIC DNA]</scope>
    <source>
        <strain evidence="6 7">DSM 19548</strain>
    </source>
</reference>
<dbReference type="EMBL" id="FOLG01000013">
    <property type="protein sequence ID" value="SFD02026.1"/>
    <property type="molecule type" value="Genomic_DNA"/>
</dbReference>
<proteinExistence type="predicted"/>
<dbReference type="SUPFAM" id="SSF103088">
    <property type="entry name" value="OmpA-like"/>
    <property type="match status" value="1"/>
</dbReference>
<dbReference type="Pfam" id="PF00691">
    <property type="entry name" value="OmpA"/>
    <property type="match status" value="1"/>
</dbReference>
<keyword evidence="2 4" id="KW-0472">Membrane</keyword>